<evidence type="ECO:0000259" key="2">
    <source>
        <dbReference type="PROSITE" id="PS50110"/>
    </source>
</evidence>
<dbReference type="InterPro" id="IPR007492">
    <property type="entry name" value="LytTR_DNA-bd_dom"/>
</dbReference>
<dbReference type="EMBL" id="JBDKWZ010000022">
    <property type="protein sequence ID" value="MEN7551368.1"/>
    <property type="molecule type" value="Genomic_DNA"/>
</dbReference>
<dbReference type="RefSeq" id="WP_346824149.1">
    <property type="nucleotide sequence ID" value="NZ_JBDKWZ010000022.1"/>
</dbReference>
<gene>
    <name evidence="4" type="ORF">AAG747_25860</name>
</gene>
<evidence type="ECO:0000313" key="5">
    <source>
        <dbReference type="Proteomes" id="UP001403385"/>
    </source>
</evidence>
<dbReference type="GO" id="GO:0003677">
    <property type="term" value="F:DNA binding"/>
    <property type="evidence" value="ECO:0007669"/>
    <property type="project" value="UniProtKB-KW"/>
</dbReference>
<dbReference type="PANTHER" id="PTHR37299:SF1">
    <property type="entry name" value="STAGE 0 SPORULATION PROTEIN A HOMOLOG"/>
    <property type="match status" value="1"/>
</dbReference>
<dbReference type="PANTHER" id="PTHR37299">
    <property type="entry name" value="TRANSCRIPTIONAL REGULATOR-RELATED"/>
    <property type="match status" value="1"/>
</dbReference>
<dbReference type="PROSITE" id="PS50110">
    <property type="entry name" value="RESPONSE_REGULATORY"/>
    <property type="match status" value="1"/>
</dbReference>
<dbReference type="Pfam" id="PF00072">
    <property type="entry name" value="Response_reg"/>
    <property type="match status" value="1"/>
</dbReference>
<proteinExistence type="predicted"/>
<dbReference type="SMART" id="SM00448">
    <property type="entry name" value="REC"/>
    <property type="match status" value="1"/>
</dbReference>
<keyword evidence="1" id="KW-0597">Phosphoprotein</keyword>
<evidence type="ECO:0000259" key="3">
    <source>
        <dbReference type="PROSITE" id="PS50930"/>
    </source>
</evidence>
<dbReference type="InterPro" id="IPR001789">
    <property type="entry name" value="Sig_transdc_resp-reg_receiver"/>
</dbReference>
<accession>A0AAW9SFU4</accession>
<evidence type="ECO:0000313" key="4">
    <source>
        <dbReference type="EMBL" id="MEN7551368.1"/>
    </source>
</evidence>
<evidence type="ECO:0000256" key="1">
    <source>
        <dbReference type="PROSITE-ProRule" id="PRU00169"/>
    </source>
</evidence>
<dbReference type="Gene3D" id="3.40.50.2300">
    <property type="match status" value="1"/>
</dbReference>
<comment type="caution">
    <text evidence="4">The sequence shown here is derived from an EMBL/GenBank/DDBJ whole genome shotgun (WGS) entry which is preliminary data.</text>
</comment>
<reference evidence="4 5" key="1">
    <citation type="submission" date="2024-04" db="EMBL/GenBank/DDBJ databases">
        <title>Novel genus in family Flammeovirgaceae.</title>
        <authorList>
            <person name="Nguyen T.H."/>
            <person name="Vuong T.Q."/>
            <person name="Le H."/>
            <person name="Kim S.-G."/>
        </authorList>
    </citation>
    <scope>NUCLEOTIDE SEQUENCE [LARGE SCALE GENOMIC DNA]</scope>
    <source>
        <strain evidence="4 5">JCM 23209</strain>
    </source>
</reference>
<dbReference type="Gene3D" id="2.40.50.1020">
    <property type="entry name" value="LytTr DNA-binding domain"/>
    <property type="match status" value="1"/>
</dbReference>
<dbReference type="GO" id="GO:0000156">
    <property type="term" value="F:phosphorelay response regulator activity"/>
    <property type="evidence" value="ECO:0007669"/>
    <property type="project" value="InterPro"/>
</dbReference>
<feature type="domain" description="Response regulatory" evidence="2">
    <location>
        <begin position="5"/>
        <end position="116"/>
    </location>
</feature>
<dbReference type="SUPFAM" id="SSF52172">
    <property type="entry name" value="CheY-like"/>
    <property type="match status" value="1"/>
</dbReference>
<dbReference type="PROSITE" id="PS50930">
    <property type="entry name" value="HTH_LYTTR"/>
    <property type="match status" value="1"/>
</dbReference>
<sequence>MTKLNCIIVDDDLMARKSLERLCLKSDNLNLVATCENGEQALDTLQEGDIDLVFLDMEMPELSGIDLLDACPVMPQVVVISGEEKYAYDAFQYQVADYLKKPINYIRFKAAVEKVLATYTIQHSIEPEDAIFIKVDGRYVRIQFSDIFYIENVGDYVQFHLTKKALIVYSTLKSLADRLPKDKFLKIHRSYIVNLDKIVDIEENTLVVKDKVIPISRANKPQLMKKLNFL</sequence>
<dbReference type="InterPro" id="IPR046947">
    <property type="entry name" value="LytR-like"/>
</dbReference>
<dbReference type="SMART" id="SM00850">
    <property type="entry name" value="LytTR"/>
    <property type="match status" value="1"/>
</dbReference>
<feature type="domain" description="HTH LytTR-type" evidence="3">
    <location>
        <begin position="131"/>
        <end position="229"/>
    </location>
</feature>
<dbReference type="AlphaFoldDB" id="A0AAW9SFU4"/>
<dbReference type="Pfam" id="PF04397">
    <property type="entry name" value="LytTR"/>
    <property type="match status" value="1"/>
</dbReference>
<keyword evidence="4" id="KW-0238">DNA-binding</keyword>
<protein>
    <submittedName>
        <fullName evidence="4">LytTR family DNA-binding domain-containing protein</fullName>
    </submittedName>
</protein>
<feature type="modified residue" description="4-aspartylphosphate" evidence="1">
    <location>
        <position position="56"/>
    </location>
</feature>
<organism evidence="4 5">
    <name type="scientific">Rapidithrix thailandica</name>
    <dbReference type="NCBI Taxonomy" id="413964"/>
    <lineage>
        <taxon>Bacteria</taxon>
        <taxon>Pseudomonadati</taxon>
        <taxon>Bacteroidota</taxon>
        <taxon>Cytophagia</taxon>
        <taxon>Cytophagales</taxon>
        <taxon>Flammeovirgaceae</taxon>
        <taxon>Rapidithrix</taxon>
    </lineage>
</organism>
<dbReference type="InterPro" id="IPR011006">
    <property type="entry name" value="CheY-like_superfamily"/>
</dbReference>
<keyword evidence="5" id="KW-1185">Reference proteome</keyword>
<name>A0AAW9SFU4_9BACT</name>
<dbReference type="Proteomes" id="UP001403385">
    <property type="component" value="Unassembled WGS sequence"/>
</dbReference>